<keyword evidence="4" id="KW-0862">Zinc</keyword>
<dbReference type="PANTHER" id="PTHR46367">
    <property type="entry name" value="ATAXIN-7-LIKE PROTEIN 3"/>
    <property type="match status" value="1"/>
</dbReference>
<protein>
    <recommendedName>
        <fullName evidence="10">SAGA-associated factor 11</fullName>
    </recommendedName>
</protein>
<evidence type="ECO:0000313" key="12">
    <source>
        <dbReference type="EMBL" id="KAF2454647.1"/>
    </source>
</evidence>
<keyword evidence="3" id="KW-0863">Zinc-finger</keyword>
<evidence type="ECO:0000256" key="1">
    <source>
        <dbReference type="ARBA" id="ARBA00004123"/>
    </source>
</evidence>
<evidence type="ECO:0000256" key="6">
    <source>
        <dbReference type="ARBA" id="ARBA00023015"/>
    </source>
</evidence>
<evidence type="ECO:0000256" key="3">
    <source>
        <dbReference type="ARBA" id="ARBA00022771"/>
    </source>
</evidence>
<evidence type="ECO:0000256" key="11">
    <source>
        <dbReference type="SAM" id="MobiDB-lite"/>
    </source>
</evidence>
<feature type="compositionally biased region" description="Basic and acidic residues" evidence="11">
    <location>
        <begin position="179"/>
        <end position="194"/>
    </location>
</feature>
<name>A0A6A6NT15_9PEZI</name>
<accession>A0A6A6NT15</accession>
<evidence type="ECO:0000256" key="10">
    <source>
        <dbReference type="RuleBase" id="RU261113"/>
    </source>
</evidence>
<dbReference type="PANTHER" id="PTHR46367:SF1">
    <property type="entry name" value="ATAXIN-7-LIKE PROTEIN 3"/>
    <property type="match status" value="1"/>
</dbReference>
<evidence type="ECO:0000313" key="13">
    <source>
        <dbReference type="Proteomes" id="UP000799766"/>
    </source>
</evidence>
<evidence type="ECO:0000256" key="9">
    <source>
        <dbReference type="ARBA" id="ARBA00023242"/>
    </source>
</evidence>
<sequence>MSEDSVDAEGGASKSGKSGLKISGASFADLASNIIDSCIYNIIHDTTLAEQRAEKTLRAQSAATRATETALAQLANSSSDAPSASGKNALSNLPSGRVEADGAVYDGGRVCLRGNPLVTVPEITCPRCKLPRLHYPITGVGARQPDVTKQYCTRHPFVSRPGYDIYGNPFPTDMAKTKKERELLRQQQRADKDGTPNSQDTGTPPDKENMGSKNNSLSTGGKPASYIPWHTCPNCKRSLLITRFAQHLEKCLGISGRQSSRNAMAKLNGSISGTGTGNGATPLGSRVGTPVPSGLTAKDKKGAADDEAAGEEKDTPKKVKKKSSYIKKADREKMEKEGKPTPKPLGRPPKKSQPQASEGNEKGKRDRDEGEAEVPRKKLKISREGSGAKKADDDNASIRSGS</sequence>
<dbReference type="Pfam" id="PF08209">
    <property type="entry name" value="Sgf11"/>
    <property type="match status" value="1"/>
</dbReference>
<dbReference type="Gene3D" id="3.30.160.60">
    <property type="entry name" value="Classic Zinc Finger"/>
    <property type="match status" value="1"/>
</dbReference>
<evidence type="ECO:0000256" key="4">
    <source>
        <dbReference type="ARBA" id="ARBA00022833"/>
    </source>
</evidence>
<feature type="region of interest" description="Disordered" evidence="11">
    <location>
        <begin position="71"/>
        <end position="95"/>
    </location>
</feature>
<feature type="region of interest" description="Disordered" evidence="11">
    <location>
        <begin position="267"/>
        <end position="402"/>
    </location>
</feature>
<keyword evidence="7 10" id="KW-0010">Activator</keyword>
<dbReference type="AlphaFoldDB" id="A0A6A6NT15"/>
<dbReference type="GO" id="GO:0003713">
    <property type="term" value="F:transcription coactivator activity"/>
    <property type="evidence" value="ECO:0007669"/>
    <property type="project" value="TreeGrafter"/>
</dbReference>
<evidence type="ECO:0000256" key="7">
    <source>
        <dbReference type="ARBA" id="ARBA00023159"/>
    </source>
</evidence>
<feature type="compositionally biased region" description="Polar residues" evidence="11">
    <location>
        <begin position="74"/>
        <end position="94"/>
    </location>
</feature>
<proteinExistence type="inferred from homology"/>
<dbReference type="OrthoDB" id="21557at2759"/>
<dbReference type="GO" id="GO:0006325">
    <property type="term" value="P:chromatin organization"/>
    <property type="evidence" value="ECO:0007669"/>
    <property type="project" value="UniProtKB-KW"/>
</dbReference>
<dbReference type="GO" id="GO:0008270">
    <property type="term" value="F:zinc ion binding"/>
    <property type="evidence" value="ECO:0007669"/>
    <property type="project" value="UniProtKB-KW"/>
</dbReference>
<evidence type="ECO:0000256" key="8">
    <source>
        <dbReference type="ARBA" id="ARBA00023163"/>
    </source>
</evidence>
<dbReference type="EMBL" id="MU001690">
    <property type="protein sequence ID" value="KAF2454647.1"/>
    <property type="molecule type" value="Genomic_DNA"/>
</dbReference>
<evidence type="ECO:0000256" key="2">
    <source>
        <dbReference type="ARBA" id="ARBA00022723"/>
    </source>
</evidence>
<dbReference type="GO" id="GO:0006357">
    <property type="term" value="P:regulation of transcription by RNA polymerase II"/>
    <property type="evidence" value="ECO:0007669"/>
    <property type="project" value="TreeGrafter"/>
</dbReference>
<comment type="similarity">
    <text evidence="10">Belongs to the SGF11 family.</text>
</comment>
<dbReference type="InterPro" id="IPR013246">
    <property type="entry name" value="SAGA_su_Sgf11"/>
</dbReference>
<dbReference type="Proteomes" id="UP000799766">
    <property type="component" value="Unassembled WGS sequence"/>
</dbReference>
<keyword evidence="8" id="KW-0804">Transcription</keyword>
<keyword evidence="13" id="KW-1185">Reference proteome</keyword>
<reference evidence="12" key="1">
    <citation type="journal article" date="2020" name="Stud. Mycol.">
        <title>101 Dothideomycetes genomes: a test case for predicting lifestyles and emergence of pathogens.</title>
        <authorList>
            <person name="Haridas S."/>
            <person name="Albert R."/>
            <person name="Binder M."/>
            <person name="Bloem J."/>
            <person name="Labutti K."/>
            <person name="Salamov A."/>
            <person name="Andreopoulos B."/>
            <person name="Baker S."/>
            <person name="Barry K."/>
            <person name="Bills G."/>
            <person name="Bluhm B."/>
            <person name="Cannon C."/>
            <person name="Castanera R."/>
            <person name="Culley D."/>
            <person name="Daum C."/>
            <person name="Ezra D."/>
            <person name="Gonzalez J."/>
            <person name="Henrissat B."/>
            <person name="Kuo A."/>
            <person name="Liang C."/>
            <person name="Lipzen A."/>
            <person name="Lutzoni F."/>
            <person name="Magnuson J."/>
            <person name="Mondo S."/>
            <person name="Nolan M."/>
            <person name="Ohm R."/>
            <person name="Pangilinan J."/>
            <person name="Park H.-J."/>
            <person name="Ramirez L."/>
            <person name="Alfaro M."/>
            <person name="Sun H."/>
            <person name="Tritt A."/>
            <person name="Yoshinaga Y."/>
            <person name="Zwiers L.-H."/>
            <person name="Turgeon B."/>
            <person name="Goodwin S."/>
            <person name="Spatafora J."/>
            <person name="Crous P."/>
            <person name="Grigoriev I."/>
        </authorList>
    </citation>
    <scope>NUCLEOTIDE SEQUENCE</scope>
    <source>
        <strain evidence="12">ATCC 16933</strain>
    </source>
</reference>
<keyword evidence="5" id="KW-0156">Chromatin regulator</keyword>
<feature type="region of interest" description="Disordered" evidence="11">
    <location>
        <begin position="179"/>
        <end position="223"/>
    </location>
</feature>
<dbReference type="GO" id="GO:0000124">
    <property type="term" value="C:SAGA complex"/>
    <property type="evidence" value="ECO:0007669"/>
    <property type="project" value="TreeGrafter"/>
</dbReference>
<feature type="compositionally biased region" description="Basic and acidic residues" evidence="11">
    <location>
        <begin position="359"/>
        <end position="393"/>
    </location>
</feature>
<feature type="compositionally biased region" description="Basic and acidic residues" evidence="11">
    <location>
        <begin position="297"/>
        <end position="317"/>
    </location>
</feature>
<gene>
    <name evidence="12" type="ORF">BDY21DRAFT_387441</name>
</gene>
<organism evidence="12 13">
    <name type="scientific">Lineolata rhizophorae</name>
    <dbReference type="NCBI Taxonomy" id="578093"/>
    <lineage>
        <taxon>Eukaryota</taxon>
        <taxon>Fungi</taxon>
        <taxon>Dikarya</taxon>
        <taxon>Ascomycota</taxon>
        <taxon>Pezizomycotina</taxon>
        <taxon>Dothideomycetes</taxon>
        <taxon>Dothideomycetes incertae sedis</taxon>
        <taxon>Lineolatales</taxon>
        <taxon>Lineolataceae</taxon>
        <taxon>Lineolata</taxon>
    </lineage>
</organism>
<keyword evidence="9" id="KW-0539">Nucleus</keyword>
<keyword evidence="2" id="KW-0479">Metal-binding</keyword>
<dbReference type="GO" id="GO:0071819">
    <property type="term" value="C:DUBm complex"/>
    <property type="evidence" value="ECO:0007669"/>
    <property type="project" value="TreeGrafter"/>
</dbReference>
<evidence type="ECO:0000256" key="5">
    <source>
        <dbReference type="ARBA" id="ARBA00022853"/>
    </source>
</evidence>
<keyword evidence="6" id="KW-0805">Transcription regulation</keyword>
<feature type="compositionally biased region" description="Basic and acidic residues" evidence="11">
    <location>
        <begin position="327"/>
        <end position="340"/>
    </location>
</feature>
<comment type="subcellular location">
    <subcellularLocation>
        <location evidence="1 10">Nucleus</location>
    </subcellularLocation>
</comment>
<dbReference type="InterPro" id="IPR051078">
    <property type="entry name" value="SGF11"/>
</dbReference>